<dbReference type="GO" id="GO:0005634">
    <property type="term" value="C:nucleus"/>
    <property type="evidence" value="ECO:0007669"/>
    <property type="project" value="UniProtKB-SubCell"/>
</dbReference>
<dbReference type="Proteomes" id="UP000595140">
    <property type="component" value="Unassembled WGS sequence"/>
</dbReference>
<protein>
    <recommendedName>
        <fullName evidence="6">Histone deacetylase interacting domain-containing protein</fullName>
    </recommendedName>
</protein>
<accession>A0A484MQJ1</accession>
<dbReference type="Pfam" id="PF02671">
    <property type="entry name" value="PAH"/>
    <property type="match status" value="2"/>
</dbReference>
<dbReference type="OrthoDB" id="10265969at2759"/>
<dbReference type="InterPro" id="IPR039774">
    <property type="entry name" value="Sin3-like"/>
</dbReference>
<evidence type="ECO:0000256" key="3">
    <source>
        <dbReference type="PROSITE-ProRule" id="PRU00810"/>
    </source>
</evidence>
<dbReference type="PANTHER" id="PTHR12346">
    <property type="entry name" value="SIN3B-RELATED"/>
    <property type="match status" value="1"/>
</dbReference>
<dbReference type="EMBL" id="OOIL02004123">
    <property type="protein sequence ID" value="VFQ90446.1"/>
    <property type="molecule type" value="Genomic_DNA"/>
</dbReference>
<dbReference type="SUPFAM" id="SSF47762">
    <property type="entry name" value="PAH2 domain"/>
    <property type="match status" value="2"/>
</dbReference>
<dbReference type="GO" id="GO:0003714">
    <property type="term" value="F:transcription corepressor activity"/>
    <property type="evidence" value="ECO:0007669"/>
    <property type="project" value="InterPro"/>
</dbReference>
<keyword evidence="2 3" id="KW-0539">Nucleus</keyword>
<sequence length="314" mass="35705">MASLESALAFIHNFKRSLPNHHHYEAFSKALMDFAEGNLDRKTLVSKVSALVDGRPDLAAAFNSFLPEDCPKIPVAEKEKPARKRTTYDDGDSDREVGRRAVEFVNRVRSLLEDDVVYAAFLKTLSDLKAHKDVVEADKKMSNLFRRHPELYVEFTWFTADSWPENPPSAAAADDWSGREELLRRKKRAATKTPKRDTRLDDVEDALYESDMLFHSLESTAAAAGKQSVNETGRADLGKYYSPMNMRCIRRLYGEDGEHVIESLQTNPEAVSPVILHRLKEMVVQTRICRQQLRANCANALRNFHHTPPTLQPH</sequence>
<gene>
    <name evidence="4" type="ORF">CCAM_LOCUS32222</name>
</gene>
<evidence type="ECO:0000313" key="4">
    <source>
        <dbReference type="EMBL" id="VFQ90446.1"/>
    </source>
</evidence>
<evidence type="ECO:0000313" key="5">
    <source>
        <dbReference type="Proteomes" id="UP000595140"/>
    </source>
</evidence>
<evidence type="ECO:0000256" key="1">
    <source>
        <dbReference type="ARBA" id="ARBA00004123"/>
    </source>
</evidence>
<keyword evidence="5" id="KW-1185">Reference proteome</keyword>
<organism evidence="4 5">
    <name type="scientific">Cuscuta campestris</name>
    <dbReference type="NCBI Taxonomy" id="132261"/>
    <lineage>
        <taxon>Eukaryota</taxon>
        <taxon>Viridiplantae</taxon>
        <taxon>Streptophyta</taxon>
        <taxon>Embryophyta</taxon>
        <taxon>Tracheophyta</taxon>
        <taxon>Spermatophyta</taxon>
        <taxon>Magnoliopsida</taxon>
        <taxon>eudicotyledons</taxon>
        <taxon>Gunneridae</taxon>
        <taxon>Pentapetalae</taxon>
        <taxon>asterids</taxon>
        <taxon>lamiids</taxon>
        <taxon>Solanales</taxon>
        <taxon>Convolvulaceae</taxon>
        <taxon>Cuscuteae</taxon>
        <taxon>Cuscuta</taxon>
        <taxon>Cuscuta subgen. Grammica</taxon>
        <taxon>Cuscuta sect. Cleistogrammica</taxon>
    </lineage>
</organism>
<dbReference type="PROSITE" id="PS51477">
    <property type="entry name" value="PAH"/>
    <property type="match status" value="2"/>
</dbReference>
<dbReference type="InterPro" id="IPR003822">
    <property type="entry name" value="PAH"/>
</dbReference>
<name>A0A484MQJ1_9ASTE</name>
<evidence type="ECO:0000256" key="2">
    <source>
        <dbReference type="ARBA" id="ARBA00023242"/>
    </source>
</evidence>
<dbReference type="AlphaFoldDB" id="A0A484MQJ1"/>
<dbReference type="InterPro" id="IPR036600">
    <property type="entry name" value="PAH_sf"/>
</dbReference>
<proteinExistence type="predicted"/>
<evidence type="ECO:0008006" key="6">
    <source>
        <dbReference type="Google" id="ProtNLM"/>
    </source>
</evidence>
<comment type="subcellular location">
    <subcellularLocation>
        <location evidence="1 3">Nucleus</location>
    </subcellularLocation>
</comment>
<dbReference type="Gene3D" id="1.20.1160.11">
    <property type="entry name" value="Paired amphipathic helix"/>
    <property type="match status" value="2"/>
</dbReference>
<reference evidence="4 5" key="1">
    <citation type="submission" date="2018-04" db="EMBL/GenBank/DDBJ databases">
        <authorList>
            <person name="Vogel A."/>
        </authorList>
    </citation>
    <scope>NUCLEOTIDE SEQUENCE [LARGE SCALE GENOMIC DNA]</scope>
</reference>